<dbReference type="SMART" id="SM00382">
    <property type="entry name" value="AAA"/>
    <property type="match status" value="2"/>
</dbReference>
<feature type="compositionally biased region" description="Acidic residues" evidence="3">
    <location>
        <begin position="750"/>
        <end position="761"/>
    </location>
</feature>
<keyword evidence="2" id="KW-0067">ATP-binding</keyword>
<evidence type="ECO:0000256" key="1">
    <source>
        <dbReference type="ARBA" id="ARBA00022741"/>
    </source>
</evidence>
<feature type="domain" description="ABC transporter" evidence="4">
    <location>
        <begin position="386"/>
        <end position="680"/>
    </location>
</feature>
<organism evidence="5 6">
    <name type="scientific">Aspergillus nanangensis</name>
    <dbReference type="NCBI Taxonomy" id="2582783"/>
    <lineage>
        <taxon>Eukaryota</taxon>
        <taxon>Fungi</taxon>
        <taxon>Dikarya</taxon>
        <taxon>Ascomycota</taxon>
        <taxon>Pezizomycotina</taxon>
        <taxon>Eurotiomycetes</taxon>
        <taxon>Eurotiomycetidae</taxon>
        <taxon>Eurotiales</taxon>
        <taxon>Aspergillaceae</taxon>
        <taxon>Aspergillus</taxon>
        <taxon>Aspergillus subgen. Circumdati</taxon>
    </lineage>
</organism>
<feature type="region of interest" description="Disordered" evidence="3">
    <location>
        <begin position="729"/>
        <end position="761"/>
    </location>
</feature>
<dbReference type="GO" id="GO:0005524">
    <property type="term" value="F:ATP binding"/>
    <property type="evidence" value="ECO:0007669"/>
    <property type="project" value="UniProtKB-KW"/>
</dbReference>
<dbReference type="PROSITE" id="PS50893">
    <property type="entry name" value="ABC_TRANSPORTER_2"/>
    <property type="match status" value="2"/>
</dbReference>
<feature type="domain" description="ABC transporter" evidence="4">
    <location>
        <begin position="98"/>
        <end position="323"/>
    </location>
</feature>
<dbReference type="InterPro" id="IPR027417">
    <property type="entry name" value="P-loop_NTPase"/>
</dbReference>
<sequence length="761" mass="85938">MLSRILSRNRIFSPRSPRLLLQSTRLISSAAPPLIRIQDATFYQNYPTAEDAASPQPQNPPLFPNLSFTLPSHASHQKNENDIPSLQNWAVIGSSGRTQLLDILRGQYICLPPNARSYPYLLTDEIANKDPSLRSVGHAIQYIGFSGEGSGAIGGTRGAYLSARYESLREETDWTVRQYLKGQTSLNPSEEDKDGTVRDQQLLEQVITDLRLGELLDMPVANLSNGQTRRTRIGKALLNKPELLLLDDPFMGLDPATTRSISGLLQRLAAKSEPRLILALRPQDTIPDWITHTMILGNSNHVLYQGPRSETDQVFDIWRMALMGQKKTEILSPEQKPLYDSAQKAIDAGYLDRQLLWDLRLVSSKASQINLMAPRGGEALIEMDGVRVQYGEKVVLGGWKQKVGNEEKDGLHWTVRRGQRWVVLGANGSGKTTLLSLITSDHPQTYALPIRLFGRSRLPEAGKPGISIFELQSRLGHSSPEIHAFFPRQLTVRQAVESAFAETFLTKPNLNHERDLDVSAALRFFKAELDPDAAVTTREKPPRVTIESRELFPRLTAQKGGAAFTPADYDIEYADSIRFSELDTAHQRLVLFIRAVIHKPDIIILDEAFSGMSAHIRDKCIHFLEAGEHSRSRVSTATRRTTLKETWLKGFNANDAPIRHHGMSDDQALIMISHNREEIPDSVRYYMRLPSENVDESTEPLDFRFGVLKYESTMNHPDIWDLAWSPPSEFKKSARRSWRRKDSGESEHGDQDEETYEWYSF</sequence>
<dbReference type="AlphaFoldDB" id="A0AAD4GNX3"/>
<accession>A0AAD4GNX3</accession>
<dbReference type="Gene3D" id="3.40.50.300">
    <property type="entry name" value="P-loop containing nucleotide triphosphate hydrolases"/>
    <property type="match status" value="2"/>
</dbReference>
<evidence type="ECO:0000313" key="5">
    <source>
        <dbReference type="EMBL" id="KAF9883841.1"/>
    </source>
</evidence>
<dbReference type="SUPFAM" id="SSF52540">
    <property type="entry name" value="P-loop containing nucleoside triphosphate hydrolases"/>
    <property type="match status" value="2"/>
</dbReference>
<feature type="compositionally biased region" description="Basic and acidic residues" evidence="3">
    <location>
        <begin position="740"/>
        <end position="749"/>
    </location>
</feature>
<dbReference type="GO" id="GO:0016887">
    <property type="term" value="F:ATP hydrolysis activity"/>
    <property type="evidence" value="ECO:0007669"/>
    <property type="project" value="InterPro"/>
</dbReference>
<dbReference type="EMBL" id="VCAU01000145">
    <property type="protein sequence ID" value="KAF9883841.1"/>
    <property type="molecule type" value="Genomic_DNA"/>
</dbReference>
<reference evidence="5" key="1">
    <citation type="journal article" date="2019" name="Beilstein J. Org. Chem.">
        <title>Nanangenines: drimane sesquiterpenoids as the dominant metabolite cohort of a novel Australian fungus, Aspergillus nanangensis.</title>
        <authorList>
            <person name="Lacey H.J."/>
            <person name="Gilchrist C.L.M."/>
            <person name="Crombie A."/>
            <person name="Kalaitzis J.A."/>
            <person name="Vuong D."/>
            <person name="Rutledge P.J."/>
            <person name="Turner P."/>
            <person name="Pitt J.I."/>
            <person name="Lacey E."/>
            <person name="Chooi Y.H."/>
            <person name="Piggott A.M."/>
        </authorList>
    </citation>
    <scope>NUCLEOTIDE SEQUENCE</scope>
    <source>
        <strain evidence="5">MST-FP2251</strain>
    </source>
</reference>
<gene>
    <name evidence="5" type="ORF">FE257_002732</name>
</gene>
<keyword evidence="6" id="KW-1185">Reference proteome</keyword>
<dbReference type="Pfam" id="PF00005">
    <property type="entry name" value="ABC_tran"/>
    <property type="match status" value="2"/>
</dbReference>
<dbReference type="GO" id="GO:0005739">
    <property type="term" value="C:mitochondrion"/>
    <property type="evidence" value="ECO:0007669"/>
    <property type="project" value="TreeGrafter"/>
</dbReference>
<comment type="caution">
    <text evidence="5">The sequence shown here is derived from an EMBL/GenBank/DDBJ whole genome shotgun (WGS) entry which is preliminary data.</text>
</comment>
<reference evidence="5" key="2">
    <citation type="submission" date="2020-02" db="EMBL/GenBank/DDBJ databases">
        <authorList>
            <person name="Gilchrist C.L.M."/>
            <person name="Chooi Y.-H."/>
        </authorList>
    </citation>
    <scope>NUCLEOTIDE SEQUENCE</scope>
    <source>
        <strain evidence="5">MST-FP2251</strain>
    </source>
</reference>
<dbReference type="Proteomes" id="UP001194746">
    <property type="component" value="Unassembled WGS sequence"/>
</dbReference>
<dbReference type="PANTHER" id="PTHR43514:SF4">
    <property type="entry name" value="ABC TRANSPORTER I FAMILY MEMBER 10"/>
    <property type="match status" value="1"/>
</dbReference>
<dbReference type="InterPro" id="IPR003593">
    <property type="entry name" value="AAA+_ATPase"/>
</dbReference>
<evidence type="ECO:0000256" key="3">
    <source>
        <dbReference type="SAM" id="MobiDB-lite"/>
    </source>
</evidence>
<dbReference type="InterPro" id="IPR003439">
    <property type="entry name" value="ABC_transporter-like_ATP-bd"/>
</dbReference>
<dbReference type="InterPro" id="IPR050334">
    <property type="entry name" value="Molybdenum_import_ModC"/>
</dbReference>
<evidence type="ECO:0000259" key="4">
    <source>
        <dbReference type="PROSITE" id="PS50893"/>
    </source>
</evidence>
<evidence type="ECO:0000256" key="2">
    <source>
        <dbReference type="ARBA" id="ARBA00022840"/>
    </source>
</evidence>
<evidence type="ECO:0000313" key="6">
    <source>
        <dbReference type="Proteomes" id="UP001194746"/>
    </source>
</evidence>
<protein>
    <recommendedName>
        <fullName evidence="4">ABC transporter domain-containing protein</fullName>
    </recommendedName>
</protein>
<keyword evidence="1" id="KW-0547">Nucleotide-binding</keyword>
<name>A0AAD4GNX3_ASPNN</name>
<proteinExistence type="predicted"/>
<dbReference type="PANTHER" id="PTHR43514">
    <property type="entry name" value="ABC TRANSPORTER I FAMILY MEMBER 10"/>
    <property type="match status" value="1"/>
</dbReference>